<dbReference type="Proteomes" id="UP000185622">
    <property type="component" value="Chromosome"/>
</dbReference>
<dbReference type="NCBIfam" id="TIGR01730">
    <property type="entry name" value="RND_mfp"/>
    <property type="match status" value="1"/>
</dbReference>
<dbReference type="Pfam" id="PF25954">
    <property type="entry name" value="Beta-barrel_RND_2"/>
    <property type="match status" value="1"/>
</dbReference>
<evidence type="ECO:0008006" key="7">
    <source>
        <dbReference type="Google" id="ProtNLM"/>
    </source>
</evidence>
<gene>
    <name evidence="5" type="ORF">BMG03_07500</name>
</gene>
<keyword evidence="6" id="KW-1185">Reference proteome</keyword>
<evidence type="ECO:0000259" key="3">
    <source>
        <dbReference type="Pfam" id="PF25954"/>
    </source>
</evidence>
<protein>
    <recommendedName>
        <fullName evidence="7">RND efflux pump membrane fusion protein barrel-sandwich domain-containing protein</fullName>
    </recommendedName>
</protein>
<dbReference type="InterPro" id="IPR058647">
    <property type="entry name" value="BSH_CzcB-like"/>
</dbReference>
<feature type="signal peptide" evidence="2">
    <location>
        <begin position="1"/>
        <end position="19"/>
    </location>
</feature>
<dbReference type="PANTHER" id="PTHR30469:SF15">
    <property type="entry name" value="HLYD FAMILY OF SECRETION PROTEINS"/>
    <property type="match status" value="1"/>
</dbReference>
<evidence type="ECO:0000313" key="6">
    <source>
        <dbReference type="Proteomes" id="UP000185622"/>
    </source>
</evidence>
<dbReference type="RefSeq" id="WP_075776042.1">
    <property type="nucleotide sequence ID" value="NZ_CP019437.1"/>
</dbReference>
<accession>A0ABM6IG50</accession>
<feature type="domain" description="CusB-like beta-barrel" evidence="3">
    <location>
        <begin position="194"/>
        <end position="263"/>
    </location>
</feature>
<proteinExistence type="inferred from homology"/>
<evidence type="ECO:0000256" key="1">
    <source>
        <dbReference type="ARBA" id="ARBA00009477"/>
    </source>
</evidence>
<feature type="chain" id="PRO_5047162894" description="RND efflux pump membrane fusion protein barrel-sandwich domain-containing protein" evidence="2">
    <location>
        <begin position="20"/>
        <end position="268"/>
    </location>
</feature>
<keyword evidence="2" id="KW-0732">Signal</keyword>
<evidence type="ECO:0000313" key="5">
    <source>
        <dbReference type="EMBL" id="AQS47660.1"/>
    </source>
</evidence>
<dbReference type="PANTHER" id="PTHR30469">
    <property type="entry name" value="MULTIDRUG RESISTANCE PROTEIN MDTA"/>
    <property type="match status" value="1"/>
</dbReference>
<dbReference type="EMBL" id="CP019437">
    <property type="protein sequence ID" value="AQS47660.1"/>
    <property type="molecule type" value="Genomic_DNA"/>
</dbReference>
<evidence type="ECO:0000259" key="4">
    <source>
        <dbReference type="Pfam" id="PF25973"/>
    </source>
</evidence>
<name>A0ABM6IG50_9RHOB</name>
<comment type="similarity">
    <text evidence="1">Belongs to the membrane fusion protein (MFP) (TC 8.A.1) family.</text>
</comment>
<sequence length="268" mass="28994">MRLTSITLLLALGPGAALAQDQERFDCLIDPGQVLEIGSAVDGVIDQVFVSRGDTVKKGDPIAKLESKAEEAQLTYARERAQDEGPIDIARSKVALLQKAADRATEMGKRNVMADAQVQEAQTNAEVAQLELRSAQMDQHLAKLDLQRVEAQLARREIRSPIDGLVITRMMGPGEYVYSQAPIAQLAQIDPLHVEVFLPTAMYDRVKKDQVLKVYPAAPVGGEYDATVSVVDKVFDAASDTFGVRLALPNPEGKLPAGIDCTVGFPAE</sequence>
<dbReference type="Gene3D" id="1.10.287.470">
    <property type="entry name" value="Helix hairpin bin"/>
    <property type="match status" value="1"/>
</dbReference>
<dbReference type="InterPro" id="IPR006143">
    <property type="entry name" value="RND_pump_MFP"/>
</dbReference>
<reference evidence="5 6" key="1">
    <citation type="submission" date="2017-01" db="EMBL/GenBank/DDBJ databases">
        <title>The complete genome sequence of a sulfur-oxidizing marine bacterium Thioclava sp. 25B10_4T.</title>
        <authorList>
            <person name="Liu Y."/>
            <person name="Lai Q."/>
            <person name="Shao Z."/>
        </authorList>
    </citation>
    <scope>NUCLEOTIDE SEQUENCE [LARGE SCALE GENOMIC DNA]</scope>
    <source>
        <strain evidence="5 6">25B10_4</strain>
    </source>
</reference>
<feature type="domain" description="CzcB-like barrel-sandwich hybrid" evidence="4">
    <location>
        <begin position="35"/>
        <end position="187"/>
    </location>
</feature>
<dbReference type="Pfam" id="PF25973">
    <property type="entry name" value="BSH_CzcB"/>
    <property type="match status" value="1"/>
</dbReference>
<organism evidence="5 6">
    <name type="scientific">Thioclava nitratireducens</name>
    <dbReference type="NCBI Taxonomy" id="1915078"/>
    <lineage>
        <taxon>Bacteria</taxon>
        <taxon>Pseudomonadati</taxon>
        <taxon>Pseudomonadota</taxon>
        <taxon>Alphaproteobacteria</taxon>
        <taxon>Rhodobacterales</taxon>
        <taxon>Paracoccaceae</taxon>
        <taxon>Thioclava</taxon>
    </lineage>
</organism>
<dbReference type="Gene3D" id="2.40.50.100">
    <property type="match status" value="1"/>
</dbReference>
<dbReference type="SUPFAM" id="SSF111369">
    <property type="entry name" value="HlyD-like secretion proteins"/>
    <property type="match status" value="1"/>
</dbReference>
<evidence type="ECO:0000256" key="2">
    <source>
        <dbReference type="SAM" id="SignalP"/>
    </source>
</evidence>
<dbReference type="Gene3D" id="2.40.30.170">
    <property type="match status" value="1"/>
</dbReference>
<dbReference type="InterPro" id="IPR058792">
    <property type="entry name" value="Beta-barrel_RND_2"/>
</dbReference>